<dbReference type="NCBIfam" id="NF000595">
    <property type="entry name" value="PRK00015.1-3"/>
    <property type="match status" value="1"/>
</dbReference>
<dbReference type="InterPro" id="IPR036397">
    <property type="entry name" value="RNaseH_sf"/>
</dbReference>
<protein>
    <recommendedName>
        <fullName evidence="7 14">Ribonuclease HII</fullName>
        <shortName evidence="14">RNase HII</shortName>
        <ecNumber evidence="6 14">3.1.26.4</ecNumber>
    </recommendedName>
</protein>
<evidence type="ECO:0000256" key="10">
    <source>
        <dbReference type="ARBA" id="ARBA00022723"/>
    </source>
</evidence>
<keyword evidence="12 14" id="KW-0378">Hydrolase</keyword>
<evidence type="ECO:0000256" key="1">
    <source>
        <dbReference type="ARBA" id="ARBA00000077"/>
    </source>
</evidence>
<reference evidence="18 20" key="1">
    <citation type="submission" date="2016-08" db="EMBL/GenBank/DDBJ databases">
        <authorList>
            <person name="Seilhamer J.J."/>
        </authorList>
    </citation>
    <scope>NUCLEOTIDE SEQUENCE [LARGE SCALE GENOMIC DNA]</scope>
    <source>
        <strain evidence="18 20">CFBP2542</strain>
    </source>
</reference>
<keyword evidence="11 14" id="KW-0255">Endonuclease</keyword>
<dbReference type="GO" id="GO:0004523">
    <property type="term" value="F:RNA-DNA hybrid ribonuclease activity"/>
    <property type="evidence" value="ECO:0007669"/>
    <property type="project" value="UniProtKB-UniRule"/>
</dbReference>
<comment type="catalytic activity">
    <reaction evidence="1 14 15 16">
        <text>Endonucleolytic cleavage to 5'-phosphomonoester.</text>
        <dbReference type="EC" id="3.1.26.4"/>
    </reaction>
</comment>
<gene>
    <name evidence="14" type="primary">rnhB</name>
    <name evidence="19" type="ORF">K6978_06175</name>
    <name evidence="18" type="ORF">XcuCFBP2542_10450</name>
</gene>
<dbReference type="GO" id="GO:0032299">
    <property type="term" value="C:ribonuclease H2 complex"/>
    <property type="evidence" value="ECO:0007669"/>
    <property type="project" value="TreeGrafter"/>
</dbReference>
<dbReference type="Proteomes" id="UP001214201">
    <property type="component" value="Chromosome"/>
</dbReference>
<evidence type="ECO:0000256" key="6">
    <source>
        <dbReference type="ARBA" id="ARBA00012180"/>
    </source>
</evidence>
<evidence type="ECO:0000313" key="18">
    <source>
        <dbReference type="EMBL" id="PPU76272.1"/>
    </source>
</evidence>
<evidence type="ECO:0000256" key="8">
    <source>
        <dbReference type="ARBA" id="ARBA00022490"/>
    </source>
</evidence>
<proteinExistence type="inferred from homology"/>
<comment type="subcellular location">
    <subcellularLocation>
        <location evidence="4 14">Cytoplasm</location>
    </subcellularLocation>
</comment>
<keyword evidence="8 14" id="KW-0963">Cytoplasm</keyword>
<feature type="binding site" evidence="14 15">
    <location>
        <position position="38"/>
    </location>
    <ligand>
        <name>a divalent metal cation</name>
        <dbReference type="ChEBI" id="CHEBI:60240"/>
    </ligand>
</feature>
<dbReference type="Pfam" id="PF01351">
    <property type="entry name" value="RNase_HII"/>
    <property type="match status" value="1"/>
</dbReference>
<accession>A0A2S7DR19</accession>
<evidence type="ECO:0000256" key="13">
    <source>
        <dbReference type="ARBA" id="ARBA00023211"/>
    </source>
</evidence>
<dbReference type="FunFam" id="3.30.420.10:FF:000142">
    <property type="entry name" value="Ribonuclease HII"/>
    <property type="match status" value="1"/>
</dbReference>
<dbReference type="InterPro" id="IPR001352">
    <property type="entry name" value="RNase_HII/HIII"/>
</dbReference>
<dbReference type="EC" id="3.1.26.4" evidence="6 14"/>
<keyword evidence="21" id="KW-1185">Reference proteome</keyword>
<evidence type="ECO:0000256" key="12">
    <source>
        <dbReference type="ARBA" id="ARBA00022801"/>
    </source>
</evidence>
<evidence type="ECO:0000256" key="14">
    <source>
        <dbReference type="HAMAP-Rule" id="MF_00052"/>
    </source>
</evidence>
<evidence type="ECO:0000256" key="2">
    <source>
        <dbReference type="ARBA" id="ARBA00001946"/>
    </source>
</evidence>
<comment type="cofactor">
    <cofactor evidence="2">
        <name>Mg(2+)</name>
        <dbReference type="ChEBI" id="CHEBI:18420"/>
    </cofactor>
</comment>
<evidence type="ECO:0000256" key="15">
    <source>
        <dbReference type="PROSITE-ProRule" id="PRU01319"/>
    </source>
</evidence>
<dbReference type="SUPFAM" id="SSF53098">
    <property type="entry name" value="Ribonuclease H-like"/>
    <property type="match status" value="1"/>
</dbReference>
<feature type="binding site" evidence="14 15">
    <location>
        <position position="37"/>
    </location>
    <ligand>
        <name>a divalent metal cation</name>
        <dbReference type="ChEBI" id="CHEBI:60240"/>
    </ligand>
</feature>
<dbReference type="PANTHER" id="PTHR10954:SF18">
    <property type="entry name" value="RIBONUCLEASE HII"/>
    <property type="match status" value="1"/>
</dbReference>
<keyword evidence="9 14" id="KW-0540">Nuclease</keyword>
<dbReference type="GO" id="GO:0043137">
    <property type="term" value="P:DNA replication, removal of RNA primer"/>
    <property type="evidence" value="ECO:0007669"/>
    <property type="project" value="TreeGrafter"/>
</dbReference>
<evidence type="ECO:0000256" key="11">
    <source>
        <dbReference type="ARBA" id="ARBA00022759"/>
    </source>
</evidence>
<dbReference type="GO" id="GO:0003723">
    <property type="term" value="F:RNA binding"/>
    <property type="evidence" value="ECO:0007669"/>
    <property type="project" value="UniProtKB-UniRule"/>
</dbReference>
<feature type="binding site" evidence="14 15">
    <location>
        <position position="130"/>
    </location>
    <ligand>
        <name>a divalent metal cation</name>
        <dbReference type="ChEBI" id="CHEBI:60240"/>
    </ligand>
</feature>
<comment type="function">
    <text evidence="3 14 16">Endonuclease that specifically degrades the RNA of RNA-DNA hybrids.</text>
</comment>
<dbReference type="PANTHER" id="PTHR10954">
    <property type="entry name" value="RIBONUCLEASE H2 SUBUNIT A"/>
    <property type="match status" value="1"/>
</dbReference>
<reference evidence="19 21" key="2">
    <citation type="submission" date="2021-08" db="EMBL/GenBank/DDBJ databases">
        <title>Genome sequences of Xanthomonas cucurbitae isolates from 5 Midwestern US states.</title>
        <authorList>
            <person name="Hind S.R."/>
        </authorList>
    </citation>
    <scope>NUCLEOTIDE SEQUENCE [LARGE SCALE GENOMIC DNA]</scope>
    <source>
        <strain evidence="19 21">OH_261</strain>
    </source>
</reference>
<evidence type="ECO:0000256" key="3">
    <source>
        <dbReference type="ARBA" id="ARBA00004065"/>
    </source>
</evidence>
<keyword evidence="10 14" id="KW-0479">Metal-binding</keyword>
<keyword evidence="13 14" id="KW-0464">Manganese</keyword>
<dbReference type="CDD" id="cd07182">
    <property type="entry name" value="RNase_HII_bacteria_HII_like"/>
    <property type="match status" value="1"/>
</dbReference>
<evidence type="ECO:0000313" key="20">
    <source>
        <dbReference type="Proteomes" id="UP000239561"/>
    </source>
</evidence>
<name>A0A2S7DR19_9XANT</name>
<feature type="domain" description="RNase H type-2" evidence="17">
    <location>
        <begin position="31"/>
        <end position="222"/>
    </location>
</feature>
<dbReference type="HAMAP" id="MF_00052_B">
    <property type="entry name" value="RNase_HII_B"/>
    <property type="match status" value="1"/>
</dbReference>
<dbReference type="RefSeq" id="WP_104603524.1">
    <property type="nucleotide sequence ID" value="NZ_CP033326.1"/>
</dbReference>
<evidence type="ECO:0000256" key="7">
    <source>
        <dbReference type="ARBA" id="ARBA00019179"/>
    </source>
</evidence>
<dbReference type="GO" id="GO:0006298">
    <property type="term" value="P:mismatch repair"/>
    <property type="evidence" value="ECO:0007669"/>
    <property type="project" value="TreeGrafter"/>
</dbReference>
<sequence length="244" mass="26447">MKRSTSPAALVVPTTQDGLFHDSPLPIPDSRLIAGVDEAGRGPLAGPVAVAAVVLDPAKPRINGLDDSKQLTAERREQLYARIVDRALAWSVVLIDSEEIDRINIYQATMLGMRRAVEGVAHVAGFARIDGNRVPKGLPCPAEALVGGDGLDRAIMAASIVAKVTRDRLMHALHAQYPNYRFDQHKGYATPVHLTALRKYGPCPQHRRSFAPVRLALESRESRSPEPGTGDPEQLRILQHAGAV</sequence>
<dbReference type="EMBL" id="CP082214">
    <property type="protein sequence ID" value="WDM72726.1"/>
    <property type="molecule type" value="Genomic_DNA"/>
</dbReference>
<comment type="similarity">
    <text evidence="5 14 16">Belongs to the RNase HII family.</text>
</comment>
<dbReference type="InterPro" id="IPR022898">
    <property type="entry name" value="RNase_HII"/>
</dbReference>
<comment type="cofactor">
    <cofactor evidence="14 15">
        <name>Mn(2+)</name>
        <dbReference type="ChEBI" id="CHEBI:29035"/>
    </cofactor>
    <cofactor evidence="14 15">
        <name>Mg(2+)</name>
        <dbReference type="ChEBI" id="CHEBI:18420"/>
    </cofactor>
    <text evidence="14 15">Manganese or magnesium. Binds 1 divalent metal ion per monomer in the absence of substrate. May bind a second metal ion after substrate binding.</text>
</comment>
<dbReference type="OrthoDB" id="9803420at2"/>
<evidence type="ECO:0000256" key="9">
    <source>
        <dbReference type="ARBA" id="ARBA00022722"/>
    </source>
</evidence>
<organism evidence="18 20">
    <name type="scientific">Xanthomonas cucurbitae</name>
    <dbReference type="NCBI Taxonomy" id="56453"/>
    <lineage>
        <taxon>Bacteria</taxon>
        <taxon>Pseudomonadati</taxon>
        <taxon>Pseudomonadota</taxon>
        <taxon>Gammaproteobacteria</taxon>
        <taxon>Lysobacterales</taxon>
        <taxon>Lysobacteraceae</taxon>
        <taxon>Xanthomonas</taxon>
    </lineage>
</organism>
<dbReference type="AlphaFoldDB" id="A0A2S7DR19"/>
<evidence type="ECO:0000256" key="4">
    <source>
        <dbReference type="ARBA" id="ARBA00004496"/>
    </source>
</evidence>
<dbReference type="InterPro" id="IPR024567">
    <property type="entry name" value="RNase_HII/HIII_dom"/>
</dbReference>
<evidence type="ECO:0000259" key="17">
    <source>
        <dbReference type="PROSITE" id="PS51975"/>
    </source>
</evidence>
<evidence type="ECO:0000313" key="21">
    <source>
        <dbReference type="Proteomes" id="UP001214201"/>
    </source>
</evidence>
<dbReference type="GO" id="GO:0030145">
    <property type="term" value="F:manganese ion binding"/>
    <property type="evidence" value="ECO:0007669"/>
    <property type="project" value="UniProtKB-UniRule"/>
</dbReference>
<evidence type="ECO:0000313" key="19">
    <source>
        <dbReference type="EMBL" id="WDM72726.1"/>
    </source>
</evidence>
<dbReference type="Gene3D" id="3.30.420.10">
    <property type="entry name" value="Ribonuclease H-like superfamily/Ribonuclease H"/>
    <property type="match status" value="1"/>
</dbReference>
<evidence type="ECO:0000256" key="16">
    <source>
        <dbReference type="RuleBase" id="RU003515"/>
    </source>
</evidence>
<evidence type="ECO:0000256" key="5">
    <source>
        <dbReference type="ARBA" id="ARBA00007383"/>
    </source>
</evidence>
<dbReference type="InterPro" id="IPR012337">
    <property type="entry name" value="RNaseH-like_sf"/>
</dbReference>
<dbReference type="GO" id="GO:0005737">
    <property type="term" value="C:cytoplasm"/>
    <property type="evidence" value="ECO:0007669"/>
    <property type="project" value="UniProtKB-SubCell"/>
</dbReference>
<dbReference type="EMBL" id="MDED01000017">
    <property type="protein sequence ID" value="PPU76272.1"/>
    <property type="molecule type" value="Genomic_DNA"/>
</dbReference>
<dbReference type="Proteomes" id="UP000239561">
    <property type="component" value="Unassembled WGS sequence"/>
</dbReference>
<dbReference type="PROSITE" id="PS51975">
    <property type="entry name" value="RNASE_H_2"/>
    <property type="match status" value="1"/>
</dbReference>